<gene>
    <name evidence="4" type="primary">LOC111127109</name>
</gene>
<dbReference type="KEGG" id="cvn:111127109"/>
<dbReference type="RefSeq" id="XP_022327886.1">
    <property type="nucleotide sequence ID" value="XM_022472178.1"/>
</dbReference>
<evidence type="ECO:0000256" key="1">
    <source>
        <dbReference type="SAM" id="SignalP"/>
    </source>
</evidence>
<dbReference type="InterPro" id="IPR007110">
    <property type="entry name" value="Ig-like_dom"/>
</dbReference>
<feature type="signal peptide" evidence="1">
    <location>
        <begin position="1"/>
        <end position="20"/>
    </location>
</feature>
<proteinExistence type="predicted"/>
<name>A0A8B8DLL7_CRAVI</name>
<reference evidence="3" key="1">
    <citation type="submission" date="2024-06" db="UniProtKB">
        <authorList>
            <consortium name="RefSeq"/>
        </authorList>
    </citation>
    <scope>NUCLEOTIDE SEQUENCE [LARGE SCALE GENOMIC DNA]</scope>
</reference>
<reference evidence="4" key="2">
    <citation type="submission" date="2025-08" db="UniProtKB">
        <authorList>
            <consortium name="RefSeq"/>
        </authorList>
    </citation>
    <scope>IDENTIFICATION</scope>
    <source>
        <tissue evidence="4">Whole sample</tissue>
    </source>
</reference>
<accession>A0A8B8DLL7</accession>
<dbReference type="Proteomes" id="UP000694844">
    <property type="component" value="Chromosome 1"/>
</dbReference>
<dbReference type="Gene3D" id="2.60.40.10">
    <property type="entry name" value="Immunoglobulins"/>
    <property type="match status" value="1"/>
</dbReference>
<feature type="chain" id="PRO_5034621892" evidence="1">
    <location>
        <begin position="21"/>
        <end position="266"/>
    </location>
</feature>
<feature type="domain" description="Ig-like" evidence="2">
    <location>
        <begin position="127"/>
        <end position="263"/>
    </location>
</feature>
<organism evidence="3 4">
    <name type="scientific">Crassostrea virginica</name>
    <name type="common">Eastern oyster</name>
    <dbReference type="NCBI Taxonomy" id="6565"/>
    <lineage>
        <taxon>Eukaryota</taxon>
        <taxon>Metazoa</taxon>
        <taxon>Spiralia</taxon>
        <taxon>Lophotrochozoa</taxon>
        <taxon>Mollusca</taxon>
        <taxon>Bivalvia</taxon>
        <taxon>Autobranchia</taxon>
        <taxon>Pteriomorphia</taxon>
        <taxon>Ostreida</taxon>
        <taxon>Ostreoidea</taxon>
        <taxon>Ostreidae</taxon>
        <taxon>Crassostrea</taxon>
    </lineage>
</organism>
<evidence type="ECO:0000313" key="4">
    <source>
        <dbReference type="RefSeq" id="XP_022327886.1"/>
    </source>
</evidence>
<dbReference type="OrthoDB" id="6150615at2759"/>
<keyword evidence="1" id="KW-0732">Signal</keyword>
<dbReference type="InterPro" id="IPR036179">
    <property type="entry name" value="Ig-like_dom_sf"/>
</dbReference>
<dbReference type="InterPro" id="IPR013783">
    <property type="entry name" value="Ig-like_fold"/>
</dbReference>
<keyword evidence="3" id="KW-1185">Reference proteome</keyword>
<evidence type="ECO:0000259" key="2">
    <source>
        <dbReference type="PROSITE" id="PS50835"/>
    </source>
</evidence>
<dbReference type="SUPFAM" id="SSF48726">
    <property type="entry name" value="Immunoglobulin"/>
    <property type="match status" value="1"/>
</dbReference>
<protein>
    <submittedName>
        <fullName evidence="4">Uncharacterized protein LOC111127109</fullName>
    </submittedName>
</protein>
<dbReference type="AlphaFoldDB" id="A0A8B8DLL7"/>
<dbReference type="GeneID" id="111127109"/>
<evidence type="ECO:0000313" key="3">
    <source>
        <dbReference type="Proteomes" id="UP000694844"/>
    </source>
</evidence>
<sequence>MWRPLHVVLMVGCCFWVCDNQFTKDFSDTDAKGICENNQRNSTVSLEEGSDKTLECNVTTASGTYIRWFAWDQYEADIELGVRGKVLLISNVSRTCVARFYRCEEVFLASGRSVCNQTFETVVNGPPTVYIYMEEEGFNDTLYEDHLEVALGRSSTKRNIVCSVDSFPPPNITWFGLLYNGRDNMTMVHFLANQTEAKKTQEFLTSGENYRFDFEGGILSNSLSTRELTMKVQVGERGTYDKSYTCTAVNQYGSDSWTVKIVSDTK</sequence>
<dbReference type="PROSITE" id="PS50835">
    <property type="entry name" value="IG_LIKE"/>
    <property type="match status" value="1"/>
</dbReference>